<dbReference type="PANTHER" id="PTHR31727:SF13">
    <property type="entry name" value="ACYL-[ACYL-CARRIER-PROTEIN] HYDROLASE"/>
    <property type="match status" value="1"/>
</dbReference>
<dbReference type="STRING" id="35608.A0A2U1N6N1"/>
<accession>A0A2U1N6N1</accession>
<evidence type="ECO:0000313" key="2">
    <source>
        <dbReference type="EMBL" id="PWA69180.1"/>
    </source>
</evidence>
<evidence type="ECO:0000259" key="1">
    <source>
        <dbReference type="Pfam" id="PF20791"/>
    </source>
</evidence>
<gene>
    <name evidence="2" type="ORF">CTI12_AA300510</name>
</gene>
<dbReference type="InterPro" id="IPR029069">
    <property type="entry name" value="HotDog_dom_sf"/>
</dbReference>
<dbReference type="GO" id="GO:0000036">
    <property type="term" value="F:acyl carrier activity"/>
    <property type="evidence" value="ECO:0007669"/>
    <property type="project" value="TreeGrafter"/>
</dbReference>
<dbReference type="Pfam" id="PF20791">
    <property type="entry name" value="Acyl-ACP_TE_C"/>
    <property type="match status" value="1"/>
</dbReference>
<dbReference type="EMBL" id="PKPP01003492">
    <property type="protein sequence ID" value="PWA69180.1"/>
    <property type="molecule type" value="Genomic_DNA"/>
</dbReference>
<protein>
    <submittedName>
        <fullName evidence="2">Palmitoyl-acyl carrier protein thioesterase, chloroplastic</fullName>
    </submittedName>
</protein>
<evidence type="ECO:0000313" key="3">
    <source>
        <dbReference type="Proteomes" id="UP000245207"/>
    </source>
</evidence>
<dbReference type="GO" id="GO:0016297">
    <property type="term" value="F:fatty acyl-[ACP] hydrolase activity"/>
    <property type="evidence" value="ECO:0007669"/>
    <property type="project" value="InterPro"/>
</dbReference>
<proteinExistence type="predicted"/>
<dbReference type="InterPro" id="IPR045023">
    <property type="entry name" value="FATA/B"/>
</dbReference>
<dbReference type="InterPro" id="IPR049427">
    <property type="entry name" value="Acyl-ACP_TE_C"/>
</dbReference>
<organism evidence="2 3">
    <name type="scientific">Artemisia annua</name>
    <name type="common">Sweet wormwood</name>
    <dbReference type="NCBI Taxonomy" id="35608"/>
    <lineage>
        <taxon>Eukaryota</taxon>
        <taxon>Viridiplantae</taxon>
        <taxon>Streptophyta</taxon>
        <taxon>Embryophyta</taxon>
        <taxon>Tracheophyta</taxon>
        <taxon>Spermatophyta</taxon>
        <taxon>Magnoliopsida</taxon>
        <taxon>eudicotyledons</taxon>
        <taxon>Gunneridae</taxon>
        <taxon>Pentapetalae</taxon>
        <taxon>asterids</taxon>
        <taxon>campanulids</taxon>
        <taxon>Asterales</taxon>
        <taxon>Asteraceae</taxon>
        <taxon>Asteroideae</taxon>
        <taxon>Anthemideae</taxon>
        <taxon>Artemisiinae</taxon>
        <taxon>Artemisia</taxon>
    </lineage>
</organism>
<name>A0A2U1N6N1_ARTAN</name>
<dbReference type="PANTHER" id="PTHR31727">
    <property type="entry name" value="OLEOYL-ACYL CARRIER PROTEIN THIOESTERASE 1, CHLOROPLASTIC"/>
    <property type="match status" value="1"/>
</dbReference>
<dbReference type="Proteomes" id="UP000245207">
    <property type="component" value="Unassembled WGS sequence"/>
</dbReference>
<dbReference type="SUPFAM" id="SSF54637">
    <property type="entry name" value="Thioesterase/thiol ester dehydrase-isomerase"/>
    <property type="match status" value="2"/>
</dbReference>
<dbReference type="OrthoDB" id="1724019at2759"/>
<reference evidence="2 3" key="1">
    <citation type="journal article" date="2018" name="Mol. Plant">
        <title>The genome of Artemisia annua provides insight into the evolution of Asteraceae family and artemisinin biosynthesis.</title>
        <authorList>
            <person name="Shen Q."/>
            <person name="Zhang L."/>
            <person name="Liao Z."/>
            <person name="Wang S."/>
            <person name="Yan T."/>
            <person name="Shi P."/>
            <person name="Liu M."/>
            <person name="Fu X."/>
            <person name="Pan Q."/>
            <person name="Wang Y."/>
            <person name="Lv Z."/>
            <person name="Lu X."/>
            <person name="Zhang F."/>
            <person name="Jiang W."/>
            <person name="Ma Y."/>
            <person name="Chen M."/>
            <person name="Hao X."/>
            <person name="Li L."/>
            <person name="Tang Y."/>
            <person name="Lv G."/>
            <person name="Zhou Y."/>
            <person name="Sun X."/>
            <person name="Brodelius P.E."/>
            <person name="Rose J.K.C."/>
            <person name="Tang K."/>
        </authorList>
    </citation>
    <scope>NUCLEOTIDE SEQUENCE [LARGE SCALE GENOMIC DNA]</scope>
    <source>
        <strain evidence="3">cv. Huhao1</strain>
        <tissue evidence="2">Leaf</tissue>
    </source>
</reference>
<dbReference type="Gene3D" id="3.10.129.10">
    <property type="entry name" value="Hotdog Thioesterase"/>
    <property type="match status" value="1"/>
</dbReference>
<feature type="domain" description="Acyl-ACP thioesterase-like C-terminal" evidence="1">
    <location>
        <begin position="87"/>
        <end position="119"/>
    </location>
</feature>
<dbReference type="AlphaFoldDB" id="A0A2U1N6N1"/>
<comment type="caution">
    <text evidence="2">The sequence shown here is derived from an EMBL/GenBank/DDBJ whole genome shotgun (WGS) entry which is preliminary data.</text>
</comment>
<keyword evidence="3" id="KW-1185">Reference proteome</keyword>
<sequence length="191" mass="22129">MQLVVDRYPTCDDVVQIDTWRAVSGKNSGRTDWLFRDSQTGKILVRASRLSKYPDEVRAELEQYYLDTPPIIIDGDTKNDMELDKCDEYVRKGLLATWKDLDMNQHVNNVKYLGWILELPELEGTVVSKGSPLLEGHKRPQRTTNSLGTDKTIHEKTHLQKVVEKVDKDVVAAREEKERKKLRKQPLARKR</sequence>